<dbReference type="EMBL" id="ANPB02000001">
    <property type="protein sequence ID" value="KAF4492496.1"/>
    <property type="molecule type" value="Genomic_DNA"/>
</dbReference>
<dbReference type="GeneID" id="43608193"/>
<reference evidence="3 4" key="1">
    <citation type="submission" date="2012-08" db="EMBL/GenBank/DDBJ databases">
        <authorList>
            <person name="Gan P.H.P."/>
            <person name="Ikeda K."/>
            <person name="Irieda H."/>
            <person name="Narusaka M."/>
            <person name="O'Connell R.J."/>
            <person name="Narusaka Y."/>
            <person name="Takano Y."/>
            <person name="Kubo Y."/>
            <person name="Shirasu K."/>
        </authorList>
    </citation>
    <scope>NUCLEOTIDE SEQUENCE [LARGE SCALE GENOMIC DNA]</scope>
    <source>
        <strain evidence="3 4">Nara gc5</strain>
    </source>
</reference>
<evidence type="ECO:0000313" key="3">
    <source>
        <dbReference type="EMBL" id="KAF4492496.1"/>
    </source>
</evidence>
<dbReference type="Proteomes" id="UP000011096">
    <property type="component" value="Unassembled WGS sequence"/>
</dbReference>
<name>A0A7J6JNW9_COLFN</name>
<feature type="transmembrane region" description="Helical" evidence="2">
    <location>
        <begin position="267"/>
        <end position="294"/>
    </location>
</feature>
<gene>
    <name evidence="3" type="ORF">CGGC5_v001873</name>
</gene>
<accession>A0A7J6JNW9</accession>
<feature type="region of interest" description="Disordered" evidence="1">
    <location>
        <begin position="73"/>
        <end position="94"/>
    </location>
</feature>
<keyword evidence="2" id="KW-0472">Membrane</keyword>
<dbReference type="AlphaFoldDB" id="A0A7J6JNW9"/>
<evidence type="ECO:0000313" key="4">
    <source>
        <dbReference type="Proteomes" id="UP000011096"/>
    </source>
</evidence>
<feature type="transmembrane region" description="Helical" evidence="2">
    <location>
        <begin position="366"/>
        <end position="390"/>
    </location>
</feature>
<proteinExistence type="predicted"/>
<evidence type="ECO:0000256" key="2">
    <source>
        <dbReference type="SAM" id="Phobius"/>
    </source>
</evidence>
<dbReference type="OrthoDB" id="4727520at2759"/>
<keyword evidence="4" id="KW-1185">Reference proteome</keyword>
<feature type="transmembrane region" description="Helical" evidence="2">
    <location>
        <begin position="197"/>
        <end position="223"/>
    </location>
</feature>
<organism evidence="3 4">
    <name type="scientific">Colletotrichum fructicola (strain Nara gc5)</name>
    <name type="common">Anthracnose fungus</name>
    <name type="synonym">Colletotrichum gloeosporioides (strain Nara gc5)</name>
    <dbReference type="NCBI Taxonomy" id="1213859"/>
    <lineage>
        <taxon>Eukaryota</taxon>
        <taxon>Fungi</taxon>
        <taxon>Dikarya</taxon>
        <taxon>Ascomycota</taxon>
        <taxon>Pezizomycotina</taxon>
        <taxon>Sordariomycetes</taxon>
        <taxon>Hypocreomycetidae</taxon>
        <taxon>Glomerellales</taxon>
        <taxon>Glomerellaceae</taxon>
        <taxon>Colletotrichum</taxon>
        <taxon>Colletotrichum gloeosporioides species complex</taxon>
    </lineage>
</organism>
<reference evidence="3 4" key="2">
    <citation type="submission" date="2020-04" db="EMBL/GenBank/DDBJ databases">
        <title>Genome sequencing and assembly of multiple isolates from the Colletotrichum gloeosporioides species complex.</title>
        <authorList>
            <person name="Gan P."/>
            <person name="Shirasu K."/>
        </authorList>
    </citation>
    <scope>NUCLEOTIDE SEQUENCE [LARGE SCALE GENOMIC DNA]</scope>
    <source>
        <strain evidence="3 4">Nara gc5</strain>
    </source>
</reference>
<feature type="transmembrane region" description="Helical" evidence="2">
    <location>
        <begin position="115"/>
        <end position="133"/>
    </location>
</feature>
<feature type="transmembrane region" description="Helical" evidence="2">
    <location>
        <begin position="306"/>
        <end position="325"/>
    </location>
</feature>
<keyword evidence="2" id="KW-1133">Transmembrane helix</keyword>
<dbReference type="RefSeq" id="XP_031879284.2">
    <property type="nucleotide sequence ID" value="XM_032024021.2"/>
</dbReference>
<feature type="transmembrane region" description="Helical" evidence="2">
    <location>
        <begin position="337"/>
        <end position="360"/>
    </location>
</feature>
<keyword evidence="2" id="KW-0812">Transmembrane</keyword>
<comment type="caution">
    <text evidence="3">The sequence shown here is derived from an EMBL/GenBank/DDBJ whole genome shotgun (WGS) entry which is preliminary data.</text>
</comment>
<sequence>MSNLSSNMIPRARKEYEVATRAVDKPSRPAGSWEERVRLRDALEEKCALLEKAVQTLEGVNSRQTTPTISTACSTVDPLYTPRESEMDSETASDPMNGTSFLTYSIMANPRRTSALAVGIVITAALVFIGAFHHPLPKRGSPDYDVDAKFDLPTPPTDLPYSKTNNIICMIVMTLFGLSAVALGARDAQKQRSLLPLILPLSGAMIAFPETFIDVLGCIYYPWPAENASFHLIGREMPPWIPIWFGYGSLMQINLQLLVNNVSTKTLWWFLGLMMISDLVVEEILLPMGVYHYYGNQPLVILNMFPWWWMAPNSIGVFLATALAYRYRSVLVGWKVVGVMFLTPMSVGAIYGFICFPVWVAINGDWGWLVTQLLGLLTMVFGFVAFCIILEMVLGRNPFGVDGKEERPLTSTDYGQAEAFQDEC</sequence>
<dbReference type="InParanoid" id="A0A7J6JNW9"/>
<evidence type="ECO:0000256" key="1">
    <source>
        <dbReference type="SAM" id="MobiDB-lite"/>
    </source>
</evidence>
<protein>
    <submittedName>
        <fullName evidence="3">Uncharacterized protein</fullName>
    </submittedName>
</protein>
<feature type="transmembrane region" description="Helical" evidence="2">
    <location>
        <begin position="243"/>
        <end position="260"/>
    </location>
</feature>
<feature type="transmembrane region" description="Helical" evidence="2">
    <location>
        <begin position="165"/>
        <end position="185"/>
    </location>
</feature>